<reference evidence="1" key="1">
    <citation type="submission" date="2018-02" db="EMBL/GenBank/DDBJ databases">
        <title>Rhizophora mucronata_Transcriptome.</title>
        <authorList>
            <person name="Meera S.P."/>
            <person name="Sreeshan A."/>
            <person name="Augustine A."/>
        </authorList>
    </citation>
    <scope>NUCLEOTIDE SEQUENCE</scope>
    <source>
        <tissue evidence="1">Leaf</tissue>
    </source>
</reference>
<sequence length="84" mass="9675">METTVRLRLEFDNILSELQKAEDLKLCWILLKPEHKTISDLASYLLRVFDLQNACPGGLLLSVILSLCFSDFSDVNWSKWFLGL</sequence>
<dbReference type="AlphaFoldDB" id="A0A2P2KS47"/>
<dbReference type="GO" id="GO:0015030">
    <property type="term" value="C:Cajal body"/>
    <property type="evidence" value="ECO:0007669"/>
    <property type="project" value="TreeGrafter"/>
</dbReference>
<dbReference type="InterPro" id="IPR024822">
    <property type="entry name" value="Coilin"/>
</dbReference>
<dbReference type="GO" id="GO:0030620">
    <property type="term" value="F:U2 snRNA binding"/>
    <property type="evidence" value="ECO:0007669"/>
    <property type="project" value="TreeGrafter"/>
</dbReference>
<accession>A0A2P2KS47</accession>
<dbReference type="PANTHER" id="PTHR15197">
    <property type="entry name" value="COILIN P80"/>
    <property type="match status" value="1"/>
</dbReference>
<dbReference type="GO" id="GO:0000387">
    <property type="term" value="P:spliceosomal snRNP assembly"/>
    <property type="evidence" value="ECO:0007669"/>
    <property type="project" value="TreeGrafter"/>
</dbReference>
<dbReference type="GO" id="GO:0030619">
    <property type="term" value="F:U1 snRNA binding"/>
    <property type="evidence" value="ECO:0007669"/>
    <property type="project" value="TreeGrafter"/>
</dbReference>
<dbReference type="PANTHER" id="PTHR15197:SF0">
    <property type="entry name" value="COILIN"/>
    <property type="match status" value="1"/>
</dbReference>
<protein>
    <submittedName>
        <fullName evidence="1">Uncharacterized protein</fullName>
    </submittedName>
</protein>
<evidence type="ECO:0000313" key="1">
    <source>
        <dbReference type="EMBL" id="MBX08551.1"/>
    </source>
</evidence>
<dbReference type="EMBL" id="GGEC01028067">
    <property type="protein sequence ID" value="MBX08551.1"/>
    <property type="molecule type" value="Transcribed_RNA"/>
</dbReference>
<organism evidence="1">
    <name type="scientific">Rhizophora mucronata</name>
    <name type="common">Asiatic mangrove</name>
    <dbReference type="NCBI Taxonomy" id="61149"/>
    <lineage>
        <taxon>Eukaryota</taxon>
        <taxon>Viridiplantae</taxon>
        <taxon>Streptophyta</taxon>
        <taxon>Embryophyta</taxon>
        <taxon>Tracheophyta</taxon>
        <taxon>Spermatophyta</taxon>
        <taxon>Magnoliopsida</taxon>
        <taxon>eudicotyledons</taxon>
        <taxon>Gunneridae</taxon>
        <taxon>Pentapetalae</taxon>
        <taxon>rosids</taxon>
        <taxon>fabids</taxon>
        <taxon>Malpighiales</taxon>
        <taxon>Rhizophoraceae</taxon>
        <taxon>Rhizophora</taxon>
    </lineage>
</organism>
<name>A0A2P2KS47_RHIMU</name>
<proteinExistence type="predicted"/>